<dbReference type="VEuPathDB" id="FungiDB:CIHG_05612"/>
<gene>
    <name evidence="2" type="ORF">CIHG_05612</name>
</gene>
<organism evidence="2 3">
    <name type="scientific">Coccidioides immitis H538.4</name>
    <dbReference type="NCBI Taxonomy" id="396776"/>
    <lineage>
        <taxon>Eukaryota</taxon>
        <taxon>Fungi</taxon>
        <taxon>Dikarya</taxon>
        <taxon>Ascomycota</taxon>
        <taxon>Pezizomycotina</taxon>
        <taxon>Eurotiomycetes</taxon>
        <taxon>Eurotiomycetidae</taxon>
        <taxon>Onygenales</taxon>
        <taxon>Onygenaceae</taxon>
        <taxon>Coccidioides</taxon>
    </lineage>
</organism>
<accession>A0A0J8RRI5</accession>
<dbReference type="Proteomes" id="UP000054563">
    <property type="component" value="Unassembled WGS sequence"/>
</dbReference>
<proteinExistence type="predicted"/>
<feature type="region of interest" description="Disordered" evidence="1">
    <location>
        <begin position="19"/>
        <end position="64"/>
    </location>
</feature>
<protein>
    <submittedName>
        <fullName evidence="2">Uncharacterized protein</fullName>
    </submittedName>
</protein>
<evidence type="ECO:0000313" key="3">
    <source>
        <dbReference type="Proteomes" id="UP000054563"/>
    </source>
</evidence>
<evidence type="ECO:0000313" key="2">
    <source>
        <dbReference type="EMBL" id="KMU87845.1"/>
    </source>
</evidence>
<reference evidence="3" key="1">
    <citation type="journal article" date="2010" name="Genome Res.">
        <title>Population genomic sequencing of Coccidioides fungi reveals recent hybridization and transposon control.</title>
        <authorList>
            <person name="Neafsey D.E."/>
            <person name="Barker B.M."/>
            <person name="Sharpton T.J."/>
            <person name="Stajich J.E."/>
            <person name="Park D.J."/>
            <person name="Whiston E."/>
            <person name="Hung C.-Y."/>
            <person name="McMahan C."/>
            <person name="White J."/>
            <person name="Sykes S."/>
            <person name="Heiman D."/>
            <person name="Young S."/>
            <person name="Zeng Q."/>
            <person name="Abouelleil A."/>
            <person name="Aftuck L."/>
            <person name="Bessette D."/>
            <person name="Brown A."/>
            <person name="FitzGerald M."/>
            <person name="Lui A."/>
            <person name="Macdonald J.P."/>
            <person name="Priest M."/>
            <person name="Orbach M.J."/>
            <person name="Galgiani J.N."/>
            <person name="Kirkland T.N."/>
            <person name="Cole G.T."/>
            <person name="Birren B.W."/>
            <person name="Henn M.R."/>
            <person name="Taylor J.W."/>
            <person name="Rounsley S.D."/>
        </authorList>
    </citation>
    <scope>NUCLEOTIDE SEQUENCE [LARGE SCALE GENOMIC DNA]</scope>
    <source>
        <strain evidence="3">H538.4</strain>
    </source>
</reference>
<dbReference type="EMBL" id="DS017001">
    <property type="protein sequence ID" value="KMU87845.1"/>
    <property type="molecule type" value="Genomic_DNA"/>
</dbReference>
<sequence>MGQQASYLDKHRTAAGTCDRIENAGIPYRPETNRRTGRLAESPPPSLPDDHVGSSASKLSILGDNDRRPATSAIVYILQSRELHDAPGICAFGTHPVMRLGQLLFDPQTLFLFPSTTNLEIHATHRQRENNLNSELLGYYG</sequence>
<dbReference type="AlphaFoldDB" id="A0A0J8RRI5"/>
<name>A0A0J8RRI5_COCIT</name>
<evidence type="ECO:0000256" key="1">
    <source>
        <dbReference type="SAM" id="MobiDB-lite"/>
    </source>
</evidence>